<dbReference type="Proteomes" id="UP000054337">
    <property type="component" value="Unassembled WGS sequence"/>
</dbReference>
<comment type="function">
    <text evidence="9">Splits internally a 1,3-beta-glucan molecule and transfers the newly generated reducing end (the donor) to the non-reducing end of another 1,3-beta-glucan molecule (the acceptor) forming a 1,3-beta linkage, resulting in the elongation of 1,3-beta-glucan chains in the cell wall.</text>
</comment>
<name>W7EG01_BIPV3</name>
<evidence type="ECO:0000256" key="9">
    <source>
        <dbReference type="RuleBase" id="RU361209"/>
    </source>
</evidence>
<dbReference type="Gene3D" id="3.20.20.80">
    <property type="entry name" value="Glycosidases"/>
    <property type="match status" value="2"/>
</dbReference>
<keyword evidence="7" id="KW-0325">Glycoprotein</keyword>
<dbReference type="EC" id="2.4.1.-" evidence="9"/>
<accession>W7EG01</accession>
<protein>
    <recommendedName>
        <fullName evidence="9">1,3-beta-glucanosyltransferase</fullName>
        <ecNumber evidence="9">2.4.1.-</ecNumber>
    </recommendedName>
</protein>
<keyword evidence="10" id="KW-0378">Hydrolase</keyword>
<proteinExistence type="inferred from homology"/>
<dbReference type="InterPro" id="IPR004886">
    <property type="entry name" value="Glucanosyltransferase"/>
</dbReference>
<dbReference type="SUPFAM" id="SSF51445">
    <property type="entry name" value="(Trans)glycosidases"/>
    <property type="match status" value="1"/>
</dbReference>
<keyword evidence="11" id="KW-1185">Reference proteome</keyword>
<dbReference type="OrthoDB" id="1055148at2759"/>
<evidence type="ECO:0000256" key="7">
    <source>
        <dbReference type="ARBA" id="ARBA00023180"/>
    </source>
</evidence>
<dbReference type="EMBL" id="KI968732">
    <property type="protein sequence ID" value="EUN27186.1"/>
    <property type="molecule type" value="Genomic_DNA"/>
</dbReference>
<dbReference type="GeneID" id="26256235"/>
<evidence type="ECO:0000256" key="2">
    <source>
        <dbReference type="ARBA" id="ARBA00007528"/>
    </source>
</evidence>
<dbReference type="Pfam" id="PF03198">
    <property type="entry name" value="Glyco_hydro_72"/>
    <property type="match status" value="2"/>
</dbReference>
<evidence type="ECO:0000256" key="4">
    <source>
        <dbReference type="ARBA" id="ARBA00022679"/>
    </source>
</evidence>
<dbReference type="InterPro" id="IPR017853">
    <property type="entry name" value="GH"/>
</dbReference>
<gene>
    <name evidence="10" type="ORF">COCVIDRAFT_37693</name>
</gene>
<keyword evidence="5" id="KW-0732">Signal</keyword>
<dbReference type="GO" id="GO:0098552">
    <property type="term" value="C:side of membrane"/>
    <property type="evidence" value="ECO:0007669"/>
    <property type="project" value="UniProtKB-KW"/>
</dbReference>
<organism evidence="10 11">
    <name type="scientific">Bipolaris victoriae (strain FI3)</name>
    <name type="common">Victoria blight of oats agent</name>
    <name type="synonym">Cochliobolus victoriae</name>
    <dbReference type="NCBI Taxonomy" id="930091"/>
    <lineage>
        <taxon>Eukaryota</taxon>
        <taxon>Fungi</taxon>
        <taxon>Dikarya</taxon>
        <taxon>Ascomycota</taxon>
        <taxon>Pezizomycotina</taxon>
        <taxon>Dothideomycetes</taxon>
        <taxon>Pleosporomycetidae</taxon>
        <taxon>Pleosporales</taxon>
        <taxon>Pleosporineae</taxon>
        <taxon>Pleosporaceae</taxon>
        <taxon>Bipolaris</taxon>
    </lineage>
</organism>
<reference evidence="10 11" key="1">
    <citation type="journal article" date="2013" name="PLoS Genet.">
        <title>Comparative genome structure, secondary metabolite, and effector coding capacity across Cochliobolus pathogens.</title>
        <authorList>
            <person name="Condon B.J."/>
            <person name="Leng Y."/>
            <person name="Wu D."/>
            <person name="Bushley K.E."/>
            <person name="Ohm R.A."/>
            <person name="Otillar R."/>
            <person name="Martin J."/>
            <person name="Schackwitz W."/>
            <person name="Grimwood J."/>
            <person name="MohdZainudin N."/>
            <person name="Xue C."/>
            <person name="Wang R."/>
            <person name="Manning V.A."/>
            <person name="Dhillon B."/>
            <person name="Tu Z.J."/>
            <person name="Steffenson B.J."/>
            <person name="Salamov A."/>
            <person name="Sun H."/>
            <person name="Lowry S."/>
            <person name="LaButti K."/>
            <person name="Han J."/>
            <person name="Copeland A."/>
            <person name="Lindquist E."/>
            <person name="Barry K."/>
            <person name="Schmutz J."/>
            <person name="Baker S.E."/>
            <person name="Ciuffetti L.M."/>
            <person name="Grigoriev I.V."/>
            <person name="Zhong S."/>
            <person name="Turgeon B.G."/>
        </authorList>
    </citation>
    <scope>NUCLEOTIDE SEQUENCE [LARGE SCALE GENOMIC DNA]</scope>
    <source>
        <strain evidence="10 11">FI3</strain>
    </source>
</reference>
<dbReference type="HOGENOM" id="CLU_021855_1_1_1"/>
<dbReference type="RefSeq" id="XP_014556772.1">
    <property type="nucleotide sequence ID" value="XM_014701286.1"/>
</dbReference>
<keyword evidence="3 9" id="KW-0336">GPI-anchor</keyword>
<evidence type="ECO:0000313" key="10">
    <source>
        <dbReference type="EMBL" id="EUN27186.1"/>
    </source>
</evidence>
<sequence length="326" mass="36641">MSASIACPPVRICGRFFWKGDDRFFVRGVAYQVRSTLDPISDDRLAELREDILLFKELGLNTLFVYFIDNTKDHAQAMKLLEEVGIYVLTAVSTPSNPISRLAPIKSYNPVTMASFFKTVNIMASFPNTLGILSGNEVINNDVTLPAAAVLKAVCKSYDLKELSNVTKPVYDDLLHRFSGTPIPIFLSEYGSNSQKPRIFHETTALYSSSMSRIFSGGCVYEFWQNANGYGLVKMLKPRDDKQTTHIESMIYERRETDRGVVLILRDFINYKARLAEIGNIGIETEEESTEPGRELVKTDVEAIELWQATFQVPESCVDWASSGNV</sequence>
<keyword evidence="8 9" id="KW-0449">Lipoprotein</keyword>
<evidence type="ECO:0000256" key="3">
    <source>
        <dbReference type="ARBA" id="ARBA00022622"/>
    </source>
</evidence>
<dbReference type="GO" id="GO:0042124">
    <property type="term" value="F:1,3-beta-glucanosyltransferase activity"/>
    <property type="evidence" value="ECO:0007669"/>
    <property type="project" value="TreeGrafter"/>
</dbReference>
<dbReference type="PANTHER" id="PTHR31468">
    <property type="entry name" value="1,3-BETA-GLUCANOSYLTRANSFERASE GAS1"/>
    <property type="match status" value="1"/>
</dbReference>
<keyword evidence="4 9" id="KW-0808">Transferase</keyword>
<evidence type="ECO:0000256" key="8">
    <source>
        <dbReference type="ARBA" id="ARBA00023288"/>
    </source>
</evidence>
<dbReference type="GO" id="GO:0016787">
    <property type="term" value="F:hydrolase activity"/>
    <property type="evidence" value="ECO:0007669"/>
    <property type="project" value="UniProtKB-KW"/>
</dbReference>
<dbReference type="GO" id="GO:0071970">
    <property type="term" value="P:fungal-type cell wall (1-&gt;3)-beta-D-glucan biosynthetic process"/>
    <property type="evidence" value="ECO:0007669"/>
    <property type="project" value="TreeGrafter"/>
</dbReference>
<dbReference type="PANTHER" id="PTHR31468:SF5">
    <property type="entry name" value="1,3-BETA-GLUCANOSYLTRANSFERASE GAS5"/>
    <property type="match status" value="1"/>
</dbReference>
<dbReference type="AlphaFoldDB" id="W7EG01"/>
<evidence type="ECO:0000256" key="1">
    <source>
        <dbReference type="ARBA" id="ARBA00004609"/>
    </source>
</evidence>
<dbReference type="GO" id="GO:0005886">
    <property type="term" value="C:plasma membrane"/>
    <property type="evidence" value="ECO:0007669"/>
    <property type="project" value="UniProtKB-SubCell"/>
</dbReference>
<dbReference type="GO" id="GO:0031505">
    <property type="term" value="P:fungal-type cell wall organization"/>
    <property type="evidence" value="ECO:0007669"/>
    <property type="project" value="TreeGrafter"/>
</dbReference>
<comment type="similarity">
    <text evidence="2 9">Belongs to the glycosyl hydrolase 72 family.</text>
</comment>
<evidence type="ECO:0000256" key="6">
    <source>
        <dbReference type="ARBA" id="ARBA00023136"/>
    </source>
</evidence>
<comment type="subcellular location">
    <subcellularLocation>
        <location evidence="1 9">Cell membrane</location>
        <topology evidence="1 9">Lipid-anchor</topology>
        <topology evidence="1 9">GPI-anchor</topology>
    </subcellularLocation>
</comment>
<evidence type="ECO:0000256" key="5">
    <source>
        <dbReference type="ARBA" id="ARBA00022729"/>
    </source>
</evidence>
<keyword evidence="6 9" id="KW-0472">Membrane</keyword>
<evidence type="ECO:0000313" key="11">
    <source>
        <dbReference type="Proteomes" id="UP000054337"/>
    </source>
</evidence>